<evidence type="ECO:0000256" key="2">
    <source>
        <dbReference type="ARBA" id="ARBA00009142"/>
    </source>
</evidence>
<evidence type="ECO:0000256" key="5">
    <source>
        <dbReference type="ARBA" id="ARBA00022692"/>
    </source>
</evidence>
<dbReference type="GeneID" id="61308478"/>
<evidence type="ECO:0000313" key="9">
    <source>
        <dbReference type="EMBL" id="PXX05294.1"/>
    </source>
</evidence>
<gene>
    <name evidence="9" type="ORF">C7400_14245</name>
</gene>
<keyword evidence="4 8" id="KW-1003">Cell membrane</keyword>
<keyword evidence="10" id="KW-1185">Reference proteome</keyword>
<feature type="transmembrane region" description="Helical" evidence="8">
    <location>
        <begin position="78"/>
        <end position="97"/>
    </location>
</feature>
<keyword evidence="3" id="KW-0813">Transport</keyword>
<feature type="transmembrane region" description="Helical" evidence="8">
    <location>
        <begin position="212"/>
        <end position="230"/>
    </location>
</feature>
<evidence type="ECO:0000256" key="4">
    <source>
        <dbReference type="ARBA" id="ARBA00022475"/>
    </source>
</evidence>
<dbReference type="Pfam" id="PF01925">
    <property type="entry name" value="TauE"/>
    <property type="match status" value="1"/>
</dbReference>
<keyword evidence="5 8" id="KW-0812">Transmembrane</keyword>
<proteinExistence type="inferred from homology"/>
<dbReference type="EMBL" id="QJJV01000042">
    <property type="protein sequence ID" value="PXX05294.1"/>
    <property type="molecule type" value="Genomic_DNA"/>
</dbReference>
<dbReference type="PANTHER" id="PTHR30269">
    <property type="entry name" value="TRANSMEMBRANE PROTEIN YFCA"/>
    <property type="match status" value="1"/>
</dbReference>
<evidence type="ECO:0000256" key="6">
    <source>
        <dbReference type="ARBA" id="ARBA00022989"/>
    </source>
</evidence>
<evidence type="ECO:0000256" key="7">
    <source>
        <dbReference type="ARBA" id="ARBA00023136"/>
    </source>
</evidence>
<feature type="transmembrane region" description="Helical" evidence="8">
    <location>
        <begin position="32"/>
        <end position="58"/>
    </location>
</feature>
<evidence type="ECO:0000256" key="8">
    <source>
        <dbReference type="RuleBase" id="RU363041"/>
    </source>
</evidence>
<name>A0ABX5MF41_9BURK</name>
<keyword evidence="7 8" id="KW-0472">Membrane</keyword>
<dbReference type="InterPro" id="IPR002781">
    <property type="entry name" value="TM_pro_TauE-like"/>
</dbReference>
<evidence type="ECO:0000256" key="3">
    <source>
        <dbReference type="ARBA" id="ARBA00022448"/>
    </source>
</evidence>
<dbReference type="InterPro" id="IPR052017">
    <property type="entry name" value="TSUP"/>
</dbReference>
<comment type="similarity">
    <text evidence="2 8">Belongs to the 4-toluene sulfonate uptake permease (TSUP) (TC 2.A.102) family.</text>
</comment>
<reference evidence="9 10" key="1">
    <citation type="submission" date="2018-05" db="EMBL/GenBank/DDBJ databases">
        <title>Genomic Encyclopedia of Type Strains, Phase IV (KMG-V): Genome sequencing to study the core and pangenomes of soil and plant-associated prokaryotes.</title>
        <authorList>
            <person name="Whitman W."/>
        </authorList>
    </citation>
    <scope>NUCLEOTIDE SEQUENCE [LARGE SCALE GENOMIC DNA]</scope>
    <source>
        <strain evidence="9 10">SIr-6563</strain>
    </source>
</reference>
<comment type="caution">
    <text evidence="9">The sequence shown here is derived from an EMBL/GenBank/DDBJ whole genome shotgun (WGS) entry which is preliminary data.</text>
</comment>
<sequence length="267" mass="28342">MPHAVFVTNVGFYIAGIPALLLTGLSKGGLGLGLGIVAVPLMALYLPVTQVVTILLPVMCVTDLVALWQYRGEWSWPILRLTIPAAVVGAGVGILVIHRIDTVCLRLGVGVMSVDYALRRGVFPWLRGRPHGRAVEAANDSVRPRPTASLAWGTLSGLASFLANAGEPALTMYLLPFRLGNRCFAGTTSAFFAAVNLCKLVSFSTLGLFSETTLTTSALLLPIALIGTYAGIRANRRLNSAAFTRCSCAVLLVIGLRLICTSARSLF</sequence>
<feature type="transmembrane region" description="Helical" evidence="8">
    <location>
        <begin position="183"/>
        <end position="206"/>
    </location>
</feature>
<dbReference type="PANTHER" id="PTHR30269:SF37">
    <property type="entry name" value="MEMBRANE TRANSPORTER PROTEIN"/>
    <property type="match status" value="1"/>
</dbReference>
<comment type="subcellular location">
    <subcellularLocation>
        <location evidence="1 8">Cell membrane</location>
        <topology evidence="1 8">Multi-pass membrane protein</topology>
    </subcellularLocation>
</comment>
<keyword evidence="6 8" id="KW-1133">Transmembrane helix</keyword>
<dbReference type="RefSeq" id="WP_110329869.1">
    <property type="nucleotide sequence ID" value="NZ_CP049138.1"/>
</dbReference>
<dbReference type="Proteomes" id="UP000247515">
    <property type="component" value="Unassembled WGS sequence"/>
</dbReference>
<evidence type="ECO:0000256" key="1">
    <source>
        <dbReference type="ARBA" id="ARBA00004651"/>
    </source>
</evidence>
<protein>
    <recommendedName>
        <fullName evidence="8">Probable membrane transporter protein</fullName>
    </recommendedName>
</protein>
<accession>A0ABX5MF41</accession>
<evidence type="ECO:0000313" key="10">
    <source>
        <dbReference type="Proteomes" id="UP000247515"/>
    </source>
</evidence>
<organism evidence="9 10">
    <name type="scientific">Paraburkholderia tropica</name>
    <dbReference type="NCBI Taxonomy" id="92647"/>
    <lineage>
        <taxon>Bacteria</taxon>
        <taxon>Pseudomonadati</taxon>
        <taxon>Pseudomonadota</taxon>
        <taxon>Betaproteobacteria</taxon>
        <taxon>Burkholderiales</taxon>
        <taxon>Burkholderiaceae</taxon>
        <taxon>Paraburkholderia</taxon>
    </lineage>
</organism>